<evidence type="ECO:0000313" key="2">
    <source>
        <dbReference type="EMBL" id="MCQ1528776.1"/>
    </source>
</evidence>
<evidence type="ECO:0000313" key="3">
    <source>
        <dbReference type="Proteomes" id="UP001651880"/>
    </source>
</evidence>
<feature type="transmembrane region" description="Helical" evidence="1">
    <location>
        <begin position="55"/>
        <end position="75"/>
    </location>
</feature>
<proteinExistence type="predicted"/>
<feature type="transmembrane region" description="Helical" evidence="1">
    <location>
        <begin position="81"/>
        <end position="98"/>
    </location>
</feature>
<gene>
    <name evidence="2" type="ORF">LJD61_04345</name>
</gene>
<dbReference type="EMBL" id="JAJEKE010000002">
    <property type="protein sequence ID" value="MCQ1528776.1"/>
    <property type="molecule type" value="Genomic_DNA"/>
</dbReference>
<feature type="transmembrane region" description="Helical" evidence="1">
    <location>
        <begin position="5"/>
        <end position="22"/>
    </location>
</feature>
<organism evidence="2 3">
    <name type="scientific">Lutispora saccharofermentans</name>
    <dbReference type="NCBI Taxonomy" id="3024236"/>
    <lineage>
        <taxon>Bacteria</taxon>
        <taxon>Bacillati</taxon>
        <taxon>Bacillota</taxon>
        <taxon>Clostridia</taxon>
        <taxon>Lutisporales</taxon>
        <taxon>Lutisporaceae</taxon>
        <taxon>Lutispora</taxon>
    </lineage>
</organism>
<keyword evidence="1" id="KW-1133">Transmembrane helix</keyword>
<keyword evidence="1" id="KW-0472">Membrane</keyword>
<comment type="caution">
    <text evidence="2">The sequence shown here is derived from an EMBL/GenBank/DDBJ whole genome shotgun (WGS) entry which is preliminary data.</text>
</comment>
<keyword evidence="1" id="KW-0812">Transmembrane</keyword>
<dbReference type="RefSeq" id="WP_255226293.1">
    <property type="nucleotide sequence ID" value="NZ_JAJEKE010000002.1"/>
</dbReference>
<name>A0ABT1NCB3_9FIRM</name>
<sequence length="108" mass="12169">MKKYAYKCIGALLFIAAITFLYSRVTDLATALTVSLIFTAAIFITDYLYRLNNKICNIALIIITTISFSIAYKIVSKELSMFNVVIYAIFSMVLYLIARSGSIKKRIS</sequence>
<accession>A0ABT1NCB3</accession>
<dbReference type="Proteomes" id="UP001651880">
    <property type="component" value="Unassembled WGS sequence"/>
</dbReference>
<reference evidence="2 3" key="1">
    <citation type="submission" date="2021-10" db="EMBL/GenBank/DDBJ databases">
        <title>Lutispora strain m25 sp. nov., a thermophilic, non-spore-forming bacterium isolated from a lab-scale methanogenic bioreactor digesting anaerobic sludge.</title>
        <authorList>
            <person name="El Houari A."/>
            <person name="Mcdonald J."/>
        </authorList>
    </citation>
    <scope>NUCLEOTIDE SEQUENCE [LARGE SCALE GENOMIC DNA]</scope>
    <source>
        <strain evidence="3">m25</strain>
    </source>
</reference>
<feature type="transmembrane region" description="Helical" evidence="1">
    <location>
        <begin position="28"/>
        <end position="48"/>
    </location>
</feature>
<protein>
    <submittedName>
        <fullName evidence="2">Uncharacterized protein</fullName>
    </submittedName>
</protein>
<evidence type="ECO:0000256" key="1">
    <source>
        <dbReference type="SAM" id="Phobius"/>
    </source>
</evidence>
<keyword evidence="3" id="KW-1185">Reference proteome</keyword>